<evidence type="ECO:0000313" key="3">
    <source>
        <dbReference type="Proteomes" id="UP000233786"/>
    </source>
</evidence>
<dbReference type="Proteomes" id="UP000233786">
    <property type="component" value="Unassembled WGS sequence"/>
</dbReference>
<dbReference type="OrthoDB" id="3699959at2"/>
<gene>
    <name evidence="2" type="ORF">A8926_2458</name>
</gene>
<dbReference type="Gene3D" id="3.20.20.80">
    <property type="entry name" value="Glycosidases"/>
    <property type="match status" value="2"/>
</dbReference>
<sequence>MRRADAHAGRGEQPWWWDAVCYQVDVGSFADGDGDGVGDLAGLTGRLGYLDLLGVDAVVLAGAAGLDPSAAPFAELLGEARKASMRVMVSLDVDPARSDPGPVLLPWVEHGADGFHLAPRPDPAGAIVAALAGYPDRVVIGSGPGDWHLSFNLDLAVAGFDAERVRKAITDVFASPGSRQAWAMASRDTEQCRDDAALTPVRAMALVQLALPGAVCLRHGEELGLPGTQRVRMPWEGDRPPFGFSTAEADWSSIPADWVTFTAEAQLEDATSTLSLYRHALETRRRHPAFTGDDVEWFGAPDGCLAFRRTGTTLICALNTSPDRVPLPPGEVLLTSRPLESGELPPGTAAWLV</sequence>
<proteinExistence type="predicted"/>
<organism evidence="2 3">
    <name type="scientific">Saccharopolyspora spinosa</name>
    <dbReference type="NCBI Taxonomy" id="60894"/>
    <lineage>
        <taxon>Bacteria</taxon>
        <taxon>Bacillati</taxon>
        <taxon>Actinomycetota</taxon>
        <taxon>Actinomycetes</taxon>
        <taxon>Pseudonocardiales</taxon>
        <taxon>Pseudonocardiaceae</taxon>
        <taxon>Saccharopolyspora</taxon>
    </lineage>
</organism>
<dbReference type="Pfam" id="PF00128">
    <property type="entry name" value="Alpha-amylase"/>
    <property type="match status" value="1"/>
</dbReference>
<protein>
    <submittedName>
        <fullName evidence="2">Alpha-glucosidase</fullName>
    </submittedName>
</protein>
<comment type="caution">
    <text evidence="2">The sequence shown here is derived from an EMBL/GenBank/DDBJ whole genome shotgun (WGS) entry which is preliminary data.</text>
</comment>
<dbReference type="RefSeq" id="WP_010695899.1">
    <property type="nucleotide sequence ID" value="NZ_CP061007.1"/>
</dbReference>
<name>A0A2N3XVU0_SACSN</name>
<dbReference type="InterPro" id="IPR017853">
    <property type="entry name" value="GH"/>
</dbReference>
<evidence type="ECO:0000259" key="1">
    <source>
        <dbReference type="Pfam" id="PF00128"/>
    </source>
</evidence>
<keyword evidence="3" id="KW-1185">Reference proteome</keyword>
<dbReference type="AlphaFoldDB" id="A0A2N3XVU0"/>
<dbReference type="SUPFAM" id="SSF51445">
    <property type="entry name" value="(Trans)glycosidases"/>
    <property type="match status" value="1"/>
</dbReference>
<feature type="domain" description="Glycosyl hydrolase family 13 catalytic" evidence="1">
    <location>
        <begin position="27"/>
        <end position="60"/>
    </location>
</feature>
<dbReference type="GO" id="GO:0009313">
    <property type="term" value="P:oligosaccharide catabolic process"/>
    <property type="evidence" value="ECO:0007669"/>
    <property type="project" value="TreeGrafter"/>
</dbReference>
<reference evidence="2" key="1">
    <citation type="submission" date="2017-12" db="EMBL/GenBank/DDBJ databases">
        <title>Sequencing the genomes of 1000 Actinobacteria strains.</title>
        <authorList>
            <person name="Klenk H.-P."/>
        </authorList>
    </citation>
    <scope>NUCLEOTIDE SEQUENCE [LARGE SCALE GENOMIC DNA]</scope>
    <source>
        <strain evidence="2">DSM 44228</strain>
    </source>
</reference>
<dbReference type="EMBL" id="PJNB01000001">
    <property type="protein sequence ID" value="PKW14808.1"/>
    <property type="molecule type" value="Genomic_DNA"/>
</dbReference>
<dbReference type="PANTHER" id="PTHR10357">
    <property type="entry name" value="ALPHA-AMYLASE FAMILY MEMBER"/>
    <property type="match status" value="1"/>
</dbReference>
<accession>A0A2N3XVU0</accession>
<dbReference type="STRING" id="994479.GCA_000194155_02985"/>
<dbReference type="PANTHER" id="PTHR10357:SF179">
    <property type="entry name" value="NEUTRAL AND BASIC AMINO ACID TRANSPORT PROTEIN RBAT"/>
    <property type="match status" value="1"/>
</dbReference>
<evidence type="ECO:0000313" key="2">
    <source>
        <dbReference type="EMBL" id="PKW14808.1"/>
    </source>
</evidence>
<dbReference type="GO" id="GO:0004556">
    <property type="term" value="F:alpha-amylase activity"/>
    <property type="evidence" value="ECO:0007669"/>
    <property type="project" value="TreeGrafter"/>
</dbReference>
<dbReference type="InterPro" id="IPR006047">
    <property type="entry name" value="GH13_cat_dom"/>
</dbReference>